<dbReference type="InterPro" id="IPR013424">
    <property type="entry name" value="Ice-binding_C"/>
</dbReference>
<dbReference type="AlphaFoldDB" id="A0A1I7HSU8"/>
<evidence type="ECO:0000259" key="1">
    <source>
        <dbReference type="Pfam" id="PF07589"/>
    </source>
</evidence>
<name>A0A1I7HSU8_9PROT</name>
<evidence type="ECO:0000313" key="3">
    <source>
        <dbReference type="Proteomes" id="UP000182649"/>
    </source>
</evidence>
<proteinExistence type="predicted"/>
<accession>A0A1I7HSU8</accession>
<reference evidence="2 3" key="1">
    <citation type="submission" date="2016-10" db="EMBL/GenBank/DDBJ databases">
        <authorList>
            <person name="de Groot N.N."/>
        </authorList>
    </citation>
    <scope>NUCLEOTIDE SEQUENCE [LARGE SCALE GENOMIC DNA]</scope>
    <source>
        <strain evidence="2 3">Nl14</strain>
    </source>
</reference>
<organism evidence="2 3">
    <name type="scientific">Nitrosospira multiformis</name>
    <dbReference type="NCBI Taxonomy" id="1231"/>
    <lineage>
        <taxon>Bacteria</taxon>
        <taxon>Pseudomonadati</taxon>
        <taxon>Pseudomonadota</taxon>
        <taxon>Betaproteobacteria</taxon>
        <taxon>Nitrosomonadales</taxon>
        <taxon>Nitrosomonadaceae</taxon>
        <taxon>Nitrosospira</taxon>
    </lineage>
</organism>
<protein>
    <submittedName>
        <fullName evidence="2">PEP-CTERM protein-sorting domain-containing protein</fullName>
    </submittedName>
</protein>
<dbReference type="Pfam" id="PF07589">
    <property type="entry name" value="PEP-CTERM"/>
    <property type="match status" value="1"/>
</dbReference>
<dbReference type="EMBL" id="FPBZ01000011">
    <property type="protein sequence ID" value="SFU63753.1"/>
    <property type="molecule type" value="Genomic_DNA"/>
</dbReference>
<dbReference type="Proteomes" id="UP000182649">
    <property type="component" value="Unassembled WGS sequence"/>
</dbReference>
<dbReference type="RefSeq" id="WP_074975158.1">
    <property type="nucleotide sequence ID" value="NZ_FPBZ01000011.1"/>
</dbReference>
<dbReference type="OrthoDB" id="8560977at2"/>
<sequence length="234" mass="24455">MNRLITGALTGAVLMTVPLAASALVIDINTYLTGSSGGSNVTVATLTLTQNGNSVDFRFENSIGNLGTIANNAFISGLLFSYDGSPLLESSSFWNFAGTQQAPEKININPKGVDAGYAFYLDLDYPTSKKNPALRFTDGEYSTWTVSAADGVSAVLVSDFTTLVTANGNGNNKPASLAMVHIQGVEGAGKDSLKYVGSEAVPPQEDPGTVPEPATLALLGLGMASLAWMRKHKK</sequence>
<gene>
    <name evidence="2" type="ORF">SAMN05216417_11189</name>
</gene>
<evidence type="ECO:0000313" key="2">
    <source>
        <dbReference type="EMBL" id="SFU63753.1"/>
    </source>
</evidence>
<dbReference type="NCBIfam" id="TIGR02595">
    <property type="entry name" value="PEP_CTERM"/>
    <property type="match status" value="1"/>
</dbReference>
<feature type="domain" description="Ice-binding protein C-terminal" evidence="1">
    <location>
        <begin position="209"/>
        <end position="231"/>
    </location>
</feature>